<keyword evidence="3" id="KW-1185">Reference proteome</keyword>
<evidence type="ECO:0000259" key="1">
    <source>
        <dbReference type="PROSITE" id="PS50053"/>
    </source>
</evidence>
<name>A0A8H4RUV4_9HELO</name>
<sequence length="468" mass="51731">MADPIAVASAITGLVIKAFTVSKDVYAQAKQISNAPKHIQAISRDLEDFYSILGTLKLYLEDGDLTAGLLYSAGRTNLENALENCLLAFDRTNELVGSFKAKGGVGDVGTWKRIQFSFKSAQTEALRNELAAHKLSLNIAISLVNFLNTNYTNAAARRSEAEISAHLREIEEKLPIILQDLDEIKSSAIIATKYDPDNDCMDLVQEVQVAQVRSYLNRETATLCSFRTCQPQTSSKSPSISYKAASRATSTYHSALAFLPNQPLGSMPENCTQIFVQGPTKQTHVFRVQPSTTAKDLKIMIESRTSVPAEILFFLWAGKVLPNDQTLEDLNIPHDSTLICNTRVSRRPGPSRGPNPDGSYKVFIKTLIGKTFEIKVFGHMTIAEVKRELETQTPFPAIEQQFIFAGKVLFDYATLSDYIISPEATINAIFRYVPLPLVAGRNLLSEGETVKHSKADFATVHYRSLLLT</sequence>
<evidence type="ECO:0000313" key="2">
    <source>
        <dbReference type="EMBL" id="KAF4635838.1"/>
    </source>
</evidence>
<dbReference type="SUPFAM" id="SSF54236">
    <property type="entry name" value="Ubiquitin-like"/>
    <property type="match status" value="2"/>
</dbReference>
<evidence type="ECO:0000313" key="3">
    <source>
        <dbReference type="Proteomes" id="UP000566819"/>
    </source>
</evidence>
<protein>
    <recommendedName>
        <fullName evidence="1">Ubiquitin-like domain-containing protein</fullName>
    </recommendedName>
</protein>
<dbReference type="PROSITE" id="PS50053">
    <property type="entry name" value="UBIQUITIN_2"/>
    <property type="match status" value="2"/>
</dbReference>
<dbReference type="GO" id="GO:0070628">
    <property type="term" value="F:proteasome binding"/>
    <property type="evidence" value="ECO:0007669"/>
    <property type="project" value="TreeGrafter"/>
</dbReference>
<dbReference type="InterPro" id="IPR031348">
    <property type="entry name" value="PigL_N"/>
</dbReference>
<dbReference type="PANTHER" id="PTHR10621">
    <property type="entry name" value="UV EXCISION REPAIR PROTEIN RAD23"/>
    <property type="match status" value="1"/>
</dbReference>
<dbReference type="GO" id="GO:0043130">
    <property type="term" value="F:ubiquitin binding"/>
    <property type="evidence" value="ECO:0007669"/>
    <property type="project" value="TreeGrafter"/>
</dbReference>
<dbReference type="InterPro" id="IPR019956">
    <property type="entry name" value="Ubiquitin_dom"/>
</dbReference>
<dbReference type="SMART" id="SM00213">
    <property type="entry name" value="UBQ"/>
    <property type="match status" value="2"/>
</dbReference>
<dbReference type="Pfam" id="PF00240">
    <property type="entry name" value="ubiquitin"/>
    <property type="match status" value="2"/>
</dbReference>
<dbReference type="AlphaFoldDB" id="A0A8H4RUV4"/>
<dbReference type="PANTHER" id="PTHR10621:SF0">
    <property type="entry name" value="UV EXCISION REPAIR PROTEIN RAD23"/>
    <property type="match status" value="1"/>
</dbReference>
<reference evidence="2 3" key="1">
    <citation type="submission" date="2020-03" db="EMBL/GenBank/DDBJ databases">
        <title>Draft Genome Sequence of Cudoniella acicularis.</title>
        <authorList>
            <person name="Buettner E."/>
            <person name="Kellner H."/>
        </authorList>
    </citation>
    <scope>NUCLEOTIDE SEQUENCE [LARGE SCALE GENOMIC DNA]</scope>
    <source>
        <strain evidence="2 3">DSM 108380</strain>
    </source>
</reference>
<dbReference type="PRINTS" id="PR00348">
    <property type="entry name" value="UBIQUITIN"/>
</dbReference>
<dbReference type="GO" id="GO:0005654">
    <property type="term" value="C:nucleoplasm"/>
    <property type="evidence" value="ECO:0007669"/>
    <property type="project" value="TreeGrafter"/>
</dbReference>
<dbReference type="Gene3D" id="3.10.20.90">
    <property type="entry name" value="Phosphatidylinositol 3-kinase Catalytic Subunit, Chain A, domain 1"/>
    <property type="match status" value="2"/>
</dbReference>
<dbReference type="GO" id="GO:0005829">
    <property type="term" value="C:cytosol"/>
    <property type="evidence" value="ECO:0007669"/>
    <property type="project" value="TreeGrafter"/>
</dbReference>
<accession>A0A8H4RUV4</accession>
<dbReference type="CDD" id="cd17039">
    <property type="entry name" value="Ubl_ubiquitin_like"/>
    <property type="match status" value="2"/>
</dbReference>
<dbReference type="EMBL" id="JAAMPI010000096">
    <property type="protein sequence ID" value="KAF4635838.1"/>
    <property type="molecule type" value="Genomic_DNA"/>
</dbReference>
<dbReference type="Proteomes" id="UP000566819">
    <property type="component" value="Unassembled WGS sequence"/>
</dbReference>
<gene>
    <name evidence="2" type="ORF">G7Y89_g2253</name>
</gene>
<organism evidence="2 3">
    <name type="scientific">Cudoniella acicularis</name>
    <dbReference type="NCBI Taxonomy" id="354080"/>
    <lineage>
        <taxon>Eukaryota</taxon>
        <taxon>Fungi</taxon>
        <taxon>Dikarya</taxon>
        <taxon>Ascomycota</taxon>
        <taxon>Pezizomycotina</taxon>
        <taxon>Leotiomycetes</taxon>
        <taxon>Helotiales</taxon>
        <taxon>Tricladiaceae</taxon>
        <taxon>Cudoniella</taxon>
    </lineage>
</organism>
<proteinExistence type="predicted"/>
<dbReference type="OrthoDB" id="3547780at2759"/>
<feature type="domain" description="Ubiquitin-like" evidence="1">
    <location>
        <begin position="360"/>
        <end position="431"/>
    </location>
</feature>
<dbReference type="Pfam" id="PF17111">
    <property type="entry name" value="PigL_N"/>
    <property type="match status" value="1"/>
</dbReference>
<dbReference type="InterPro" id="IPR000626">
    <property type="entry name" value="Ubiquitin-like_dom"/>
</dbReference>
<dbReference type="InterPro" id="IPR029071">
    <property type="entry name" value="Ubiquitin-like_domsf"/>
</dbReference>
<dbReference type="GO" id="GO:0031593">
    <property type="term" value="F:polyubiquitin modification-dependent protein binding"/>
    <property type="evidence" value="ECO:0007669"/>
    <property type="project" value="TreeGrafter"/>
</dbReference>
<comment type="caution">
    <text evidence="2">The sequence shown here is derived from an EMBL/GenBank/DDBJ whole genome shotgun (WGS) entry which is preliminary data.</text>
</comment>
<feature type="domain" description="Ubiquitin-like" evidence="1">
    <location>
        <begin position="272"/>
        <end position="338"/>
    </location>
</feature>
<dbReference type="GO" id="GO:0043161">
    <property type="term" value="P:proteasome-mediated ubiquitin-dependent protein catabolic process"/>
    <property type="evidence" value="ECO:0007669"/>
    <property type="project" value="TreeGrafter"/>
</dbReference>